<evidence type="ECO:0000313" key="4">
    <source>
        <dbReference type="Proteomes" id="UP001217918"/>
    </source>
</evidence>
<dbReference type="AlphaFoldDB" id="A0AAD9MHG4"/>
<keyword evidence="2" id="KW-0732">Signal</keyword>
<proteinExistence type="predicted"/>
<feature type="chain" id="PRO_5041987148" evidence="2">
    <location>
        <begin position="23"/>
        <end position="313"/>
    </location>
</feature>
<evidence type="ECO:0000256" key="1">
    <source>
        <dbReference type="SAM" id="MobiDB-lite"/>
    </source>
</evidence>
<keyword evidence="4" id="KW-1185">Reference proteome</keyword>
<accession>A0AAD9MHG4</accession>
<dbReference type="Proteomes" id="UP001217918">
    <property type="component" value="Unassembled WGS sequence"/>
</dbReference>
<feature type="compositionally biased region" description="Basic and acidic residues" evidence="1">
    <location>
        <begin position="248"/>
        <end position="262"/>
    </location>
</feature>
<organism evidence="3 4">
    <name type="scientific">Phyllachora maydis</name>
    <dbReference type="NCBI Taxonomy" id="1825666"/>
    <lineage>
        <taxon>Eukaryota</taxon>
        <taxon>Fungi</taxon>
        <taxon>Dikarya</taxon>
        <taxon>Ascomycota</taxon>
        <taxon>Pezizomycotina</taxon>
        <taxon>Sordariomycetes</taxon>
        <taxon>Sordariomycetidae</taxon>
        <taxon>Phyllachorales</taxon>
        <taxon>Phyllachoraceae</taxon>
        <taxon>Phyllachora</taxon>
    </lineage>
</organism>
<sequence length="313" mass="34105">MAVVSRPRFAALASLLAAAVSADPSPMPNVQVTPWATNCSAFPNQLFAIVGYSPNNADVDNIATQEYDDGSGTIYVTLGKNGHLRCRAALFVFVQDPVTGQMGISLLASYEDVPDRVTLGFLQVKTVKTKWDHTAYFALLLAFVQRFTPGREDYREISDFMQSQGFTFSNEAIRQHLQKLKKKDSGSAGTGHVTSGGKVGKASTPKKAATPMKRGARKGKQADVDLLTDDSESPLESKASCKVKKEHRMKEEPDSDDDKKGAFGDMGRGGGNAGALAQGQYLRCQRLHYISKVWGTERLRENMETPSEPRHAA</sequence>
<comment type="caution">
    <text evidence="3">The sequence shown here is derived from an EMBL/GenBank/DDBJ whole genome shotgun (WGS) entry which is preliminary data.</text>
</comment>
<evidence type="ECO:0000256" key="2">
    <source>
        <dbReference type="SAM" id="SignalP"/>
    </source>
</evidence>
<protein>
    <submittedName>
        <fullName evidence="3">Uncharacterized protein</fullName>
    </submittedName>
</protein>
<reference evidence="3" key="1">
    <citation type="journal article" date="2023" name="Mol. Plant Microbe Interact.">
        <title>Elucidating the Obligate Nature and Biological Capacity of an Invasive Fungal Corn Pathogen.</title>
        <authorList>
            <person name="MacCready J.S."/>
            <person name="Roggenkamp E.M."/>
            <person name="Gdanetz K."/>
            <person name="Chilvers M.I."/>
        </authorList>
    </citation>
    <scope>NUCLEOTIDE SEQUENCE</scope>
    <source>
        <strain evidence="3">PM02</strain>
    </source>
</reference>
<feature type="compositionally biased region" description="Gly residues" evidence="1">
    <location>
        <begin position="264"/>
        <end position="273"/>
    </location>
</feature>
<evidence type="ECO:0000313" key="3">
    <source>
        <dbReference type="EMBL" id="KAK2072601.1"/>
    </source>
</evidence>
<feature type="signal peptide" evidence="2">
    <location>
        <begin position="1"/>
        <end position="22"/>
    </location>
</feature>
<name>A0AAD9MHG4_9PEZI</name>
<dbReference type="EMBL" id="JAQQPM010000006">
    <property type="protein sequence ID" value="KAK2072601.1"/>
    <property type="molecule type" value="Genomic_DNA"/>
</dbReference>
<feature type="region of interest" description="Disordered" evidence="1">
    <location>
        <begin position="177"/>
        <end position="274"/>
    </location>
</feature>
<gene>
    <name evidence="3" type="ORF">P8C59_006945</name>
</gene>